<accession>A0A2S9XT42</accession>
<reference evidence="1 2" key="1">
    <citation type="submission" date="2018-03" db="EMBL/GenBank/DDBJ databases">
        <title>Draft Genome Sequences of the Obligatory Marine Myxobacteria Enhygromyxa salina SWB005.</title>
        <authorList>
            <person name="Poehlein A."/>
            <person name="Moghaddam J.A."/>
            <person name="Harms H."/>
            <person name="Alanjari M."/>
            <person name="Koenig G.M."/>
            <person name="Daniel R."/>
            <person name="Schaeberle T.F."/>
        </authorList>
    </citation>
    <scope>NUCLEOTIDE SEQUENCE [LARGE SCALE GENOMIC DNA]</scope>
    <source>
        <strain evidence="1 2">SWB005</strain>
    </source>
</reference>
<keyword evidence="2" id="KW-1185">Reference proteome</keyword>
<proteinExistence type="predicted"/>
<comment type="caution">
    <text evidence="1">The sequence shown here is derived from an EMBL/GenBank/DDBJ whole genome shotgun (WGS) entry which is preliminary data.</text>
</comment>
<gene>
    <name evidence="1" type="ORF">ENSA5_37610</name>
</gene>
<dbReference type="EMBL" id="PVNK01000166">
    <property type="protein sequence ID" value="PRP95891.1"/>
    <property type="molecule type" value="Genomic_DNA"/>
</dbReference>
<dbReference type="Proteomes" id="UP000237968">
    <property type="component" value="Unassembled WGS sequence"/>
</dbReference>
<dbReference type="AlphaFoldDB" id="A0A2S9XT42"/>
<sequence>MALSSSTQHIDFHVDDSTFLCAGSVIDQERFVHYVAEELDVELGRRIPVYVFGNVEGYCPETAAACVTRDGVVFTSPRAAAHELAHAVSCEWRSGSAPAFSEGLAVSFELEPSESLRDPREFVTAGVAADVDYPGAGHFVRWLIEFHGLAAFRELFLTSPRGGGGGVLDVLEAVYGQDAESLFAEYEASAPHLWVPHRQCADLELLEPSAGTWQFDATFDCEDPSTLGPWVRDFFSYADSMYQSFLIEIDTPGTYTFERGMDTELWVERCLDETGLSEAEADSLWRKEPVSPIPGVMDIDLDPGTYRVDVLRKYGPPHQVTLQIRQKP</sequence>
<organism evidence="1 2">
    <name type="scientific">Enhygromyxa salina</name>
    <dbReference type="NCBI Taxonomy" id="215803"/>
    <lineage>
        <taxon>Bacteria</taxon>
        <taxon>Pseudomonadati</taxon>
        <taxon>Myxococcota</taxon>
        <taxon>Polyangia</taxon>
        <taxon>Nannocystales</taxon>
        <taxon>Nannocystaceae</taxon>
        <taxon>Enhygromyxa</taxon>
    </lineage>
</organism>
<evidence type="ECO:0000313" key="1">
    <source>
        <dbReference type="EMBL" id="PRP95891.1"/>
    </source>
</evidence>
<name>A0A2S9XT42_9BACT</name>
<protein>
    <submittedName>
        <fullName evidence="1">Uncharacterized protein</fullName>
    </submittedName>
</protein>
<evidence type="ECO:0000313" key="2">
    <source>
        <dbReference type="Proteomes" id="UP000237968"/>
    </source>
</evidence>